<sequence>MNFTQQLLVPFLYALSWNPTASSEQTCAIDSAPTEYSLPSLPYAYDALAPYISSQIMTLHHSKHHQTYVTNLNKALSLESSLTESADIPTRIANQQAIKFNGGGHINHSLFWKSLVPASSPHADTSNAPNLAKALNADFGGLEKFKDKFSAALLGIQGSGWGWLVKGVENGKLDIVTTKDQDPVEAKYVPILGVDMWEHAYYLQYLNGKADYVKNIWNIINWNEAEVRFEGGRADVFQVLQSKI</sequence>
<dbReference type="Pfam" id="PF00081">
    <property type="entry name" value="Sod_Fe_N"/>
    <property type="match status" value="1"/>
</dbReference>
<feature type="binding site" evidence="12">
    <location>
        <position position="199"/>
    </location>
    <ligand>
        <name>Mn(2+)</name>
        <dbReference type="ChEBI" id="CHEBI:29035"/>
    </ligand>
</feature>
<comment type="function">
    <text evidence="2">Destroys superoxide anion radicals which are normally produced within the cells and which are toxic to biological systems.</text>
</comment>
<keyword evidence="10" id="KW-0464">Manganese</keyword>
<evidence type="ECO:0000256" key="9">
    <source>
        <dbReference type="ARBA" id="ARBA00023128"/>
    </source>
</evidence>
<feature type="chain" id="PRO_5025415749" description="Superoxide dismutase" evidence="14">
    <location>
        <begin position="24"/>
        <end position="244"/>
    </location>
</feature>
<dbReference type="OrthoDB" id="239262at2759"/>
<dbReference type="SUPFAM" id="SSF54719">
    <property type="entry name" value="Fe,Mn superoxide dismutase (SOD), C-terminal domain"/>
    <property type="match status" value="1"/>
</dbReference>
<organism evidence="17 18">
    <name type="scientific">Viridothelium virens</name>
    <name type="common">Speckled blister lichen</name>
    <name type="synonym">Trypethelium virens</name>
    <dbReference type="NCBI Taxonomy" id="1048519"/>
    <lineage>
        <taxon>Eukaryota</taxon>
        <taxon>Fungi</taxon>
        <taxon>Dikarya</taxon>
        <taxon>Ascomycota</taxon>
        <taxon>Pezizomycotina</taxon>
        <taxon>Dothideomycetes</taxon>
        <taxon>Dothideomycetes incertae sedis</taxon>
        <taxon>Trypetheliales</taxon>
        <taxon>Trypetheliaceae</taxon>
        <taxon>Viridothelium</taxon>
    </lineage>
</organism>
<evidence type="ECO:0000256" key="5">
    <source>
        <dbReference type="ARBA" id="ARBA00011881"/>
    </source>
</evidence>
<dbReference type="InterPro" id="IPR001189">
    <property type="entry name" value="Mn/Fe_SOD"/>
</dbReference>
<dbReference type="PIRSF" id="PIRSF000349">
    <property type="entry name" value="SODismutase"/>
    <property type="match status" value="1"/>
</dbReference>
<evidence type="ECO:0000256" key="13">
    <source>
        <dbReference type="RuleBase" id="RU000414"/>
    </source>
</evidence>
<dbReference type="Proteomes" id="UP000800092">
    <property type="component" value="Unassembled WGS sequence"/>
</dbReference>
<comment type="catalytic activity">
    <reaction evidence="11 13">
        <text>2 superoxide + 2 H(+) = H2O2 + O2</text>
        <dbReference type="Rhea" id="RHEA:20696"/>
        <dbReference type="ChEBI" id="CHEBI:15378"/>
        <dbReference type="ChEBI" id="CHEBI:15379"/>
        <dbReference type="ChEBI" id="CHEBI:16240"/>
        <dbReference type="ChEBI" id="CHEBI:18421"/>
        <dbReference type="EC" id="1.15.1.1"/>
    </reaction>
</comment>
<feature type="binding site" evidence="12">
    <location>
        <position position="108"/>
    </location>
    <ligand>
        <name>Mn(2+)</name>
        <dbReference type="ChEBI" id="CHEBI:29035"/>
    </ligand>
</feature>
<feature type="domain" description="Manganese/iron superoxide dismutase C-terminal" evidence="16">
    <location>
        <begin position="130"/>
        <end position="226"/>
    </location>
</feature>
<dbReference type="Gene3D" id="3.55.40.20">
    <property type="entry name" value="Iron/manganese superoxide dismutase, C-terminal domain"/>
    <property type="match status" value="1"/>
</dbReference>
<proteinExistence type="inferred from homology"/>
<dbReference type="PANTHER" id="PTHR11404">
    <property type="entry name" value="SUPEROXIDE DISMUTASE 2"/>
    <property type="match status" value="1"/>
</dbReference>
<feature type="binding site" evidence="12">
    <location>
        <position position="60"/>
    </location>
    <ligand>
        <name>Mn(2+)</name>
        <dbReference type="ChEBI" id="CHEBI:29035"/>
    </ligand>
</feature>
<evidence type="ECO:0000313" key="17">
    <source>
        <dbReference type="EMBL" id="KAF2237101.1"/>
    </source>
</evidence>
<comment type="subcellular location">
    <subcellularLocation>
        <location evidence="3">Mitochondrion matrix</location>
    </subcellularLocation>
</comment>
<comment type="subunit">
    <text evidence="5">Homotetramer.</text>
</comment>
<dbReference type="EC" id="1.15.1.1" evidence="13"/>
<keyword evidence="14" id="KW-0732">Signal</keyword>
<dbReference type="InterPro" id="IPR019832">
    <property type="entry name" value="Mn/Fe_SOD_C"/>
</dbReference>
<comment type="cofactor">
    <cofactor evidence="1">
        <name>Mn(2+)</name>
        <dbReference type="ChEBI" id="CHEBI:29035"/>
    </cofactor>
</comment>
<evidence type="ECO:0000259" key="15">
    <source>
        <dbReference type="Pfam" id="PF00081"/>
    </source>
</evidence>
<evidence type="ECO:0000313" key="18">
    <source>
        <dbReference type="Proteomes" id="UP000800092"/>
    </source>
</evidence>
<keyword evidence="8 13" id="KW-0560">Oxidoreductase</keyword>
<dbReference type="SUPFAM" id="SSF46609">
    <property type="entry name" value="Fe,Mn superoxide dismutase (SOD), N-terminal domain"/>
    <property type="match status" value="1"/>
</dbReference>
<feature type="domain" description="Manganese/iron superoxide dismutase N-terminal" evidence="15">
    <location>
        <begin position="35"/>
        <end position="115"/>
    </location>
</feature>
<comment type="function">
    <text evidence="13">Destroys radicals which are normally produced within the cells and which are toxic to biological systems.</text>
</comment>
<dbReference type="GO" id="GO:0004784">
    <property type="term" value="F:superoxide dismutase activity"/>
    <property type="evidence" value="ECO:0007669"/>
    <property type="project" value="UniProtKB-EC"/>
</dbReference>
<keyword evidence="7" id="KW-0809">Transit peptide</keyword>
<dbReference type="InterPro" id="IPR036314">
    <property type="entry name" value="SOD_C_sf"/>
</dbReference>
<evidence type="ECO:0000256" key="6">
    <source>
        <dbReference type="ARBA" id="ARBA00022723"/>
    </source>
</evidence>
<dbReference type="PANTHER" id="PTHR11404:SF29">
    <property type="entry name" value="SUPEROXIDE DISMUTASE"/>
    <property type="match status" value="1"/>
</dbReference>
<dbReference type="Gene3D" id="1.10.287.990">
    <property type="entry name" value="Fe,Mn superoxide dismutase (SOD) domain"/>
    <property type="match status" value="1"/>
</dbReference>
<comment type="similarity">
    <text evidence="4 13">Belongs to the iron/manganese superoxide dismutase family.</text>
</comment>
<dbReference type="FunFam" id="3.55.40.20:FF:000004">
    <property type="entry name" value="Superoxide dismutase [Fe]"/>
    <property type="match status" value="1"/>
</dbReference>
<dbReference type="PROSITE" id="PS00088">
    <property type="entry name" value="SOD_MN"/>
    <property type="match status" value="1"/>
</dbReference>
<dbReference type="PRINTS" id="PR01703">
    <property type="entry name" value="MNSODISMTASE"/>
</dbReference>
<accession>A0A6A6HGM8</accession>
<evidence type="ECO:0000256" key="4">
    <source>
        <dbReference type="ARBA" id="ARBA00008714"/>
    </source>
</evidence>
<dbReference type="GO" id="GO:0030145">
    <property type="term" value="F:manganese ion binding"/>
    <property type="evidence" value="ECO:0007669"/>
    <property type="project" value="TreeGrafter"/>
</dbReference>
<evidence type="ECO:0000256" key="3">
    <source>
        <dbReference type="ARBA" id="ARBA00004305"/>
    </source>
</evidence>
<dbReference type="FunFam" id="1.10.287.990:FF:000001">
    <property type="entry name" value="Superoxide dismutase"/>
    <property type="match status" value="1"/>
</dbReference>
<dbReference type="Pfam" id="PF02777">
    <property type="entry name" value="Sod_Fe_C"/>
    <property type="match status" value="1"/>
</dbReference>
<dbReference type="InterPro" id="IPR019831">
    <property type="entry name" value="Mn/Fe_SOD_N"/>
</dbReference>
<evidence type="ECO:0000259" key="16">
    <source>
        <dbReference type="Pfam" id="PF02777"/>
    </source>
</evidence>
<keyword evidence="9" id="KW-0496">Mitochondrion</keyword>
<protein>
    <recommendedName>
        <fullName evidence="13">Superoxide dismutase</fullName>
        <ecNumber evidence="13">1.15.1.1</ecNumber>
    </recommendedName>
</protein>
<evidence type="ECO:0000256" key="11">
    <source>
        <dbReference type="ARBA" id="ARBA00049204"/>
    </source>
</evidence>
<evidence type="ECO:0000256" key="2">
    <source>
        <dbReference type="ARBA" id="ARBA00002170"/>
    </source>
</evidence>
<dbReference type="InterPro" id="IPR050265">
    <property type="entry name" value="Fe/Mn_Superoxide_Dismutase"/>
</dbReference>
<evidence type="ECO:0000256" key="7">
    <source>
        <dbReference type="ARBA" id="ARBA00022946"/>
    </source>
</evidence>
<reference evidence="17" key="1">
    <citation type="journal article" date="2020" name="Stud. Mycol.">
        <title>101 Dothideomycetes genomes: a test case for predicting lifestyles and emergence of pathogens.</title>
        <authorList>
            <person name="Haridas S."/>
            <person name="Albert R."/>
            <person name="Binder M."/>
            <person name="Bloem J."/>
            <person name="Labutti K."/>
            <person name="Salamov A."/>
            <person name="Andreopoulos B."/>
            <person name="Baker S."/>
            <person name="Barry K."/>
            <person name="Bills G."/>
            <person name="Bluhm B."/>
            <person name="Cannon C."/>
            <person name="Castanera R."/>
            <person name="Culley D."/>
            <person name="Daum C."/>
            <person name="Ezra D."/>
            <person name="Gonzalez J."/>
            <person name="Henrissat B."/>
            <person name="Kuo A."/>
            <person name="Liang C."/>
            <person name="Lipzen A."/>
            <person name="Lutzoni F."/>
            <person name="Magnuson J."/>
            <person name="Mondo S."/>
            <person name="Nolan M."/>
            <person name="Ohm R."/>
            <person name="Pangilinan J."/>
            <person name="Park H.-J."/>
            <person name="Ramirez L."/>
            <person name="Alfaro M."/>
            <person name="Sun H."/>
            <person name="Tritt A."/>
            <person name="Yoshinaga Y."/>
            <person name="Zwiers L.-H."/>
            <person name="Turgeon B."/>
            <person name="Goodwin S."/>
            <person name="Spatafora J."/>
            <person name="Crous P."/>
            <person name="Grigoriev I."/>
        </authorList>
    </citation>
    <scope>NUCLEOTIDE SEQUENCE</scope>
    <source>
        <strain evidence="17">Tuck. ex Michener</strain>
    </source>
</reference>
<dbReference type="GO" id="GO:0005759">
    <property type="term" value="C:mitochondrial matrix"/>
    <property type="evidence" value="ECO:0007669"/>
    <property type="project" value="UniProtKB-SubCell"/>
</dbReference>
<evidence type="ECO:0000256" key="1">
    <source>
        <dbReference type="ARBA" id="ARBA00001936"/>
    </source>
</evidence>
<feature type="signal peptide" evidence="14">
    <location>
        <begin position="1"/>
        <end position="23"/>
    </location>
</feature>
<keyword evidence="6 12" id="KW-0479">Metal-binding</keyword>
<evidence type="ECO:0000256" key="8">
    <source>
        <dbReference type="ARBA" id="ARBA00023002"/>
    </source>
</evidence>
<evidence type="ECO:0000256" key="14">
    <source>
        <dbReference type="SAM" id="SignalP"/>
    </source>
</evidence>
<name>A0A6A6HGM8_VIRVR</name>
<keyword evidence="18" id="KW-1185">Reference proteome</keyword>
<dbReference type="InterPro" id="IPR019833">
    <property type="entry name" value="Mn/Fe_SOD_BS"/>
</dbReference>
<dbReference type="AlphaFoldDB" id="A0A6A6HGM8"/>
<dbReference type="EMBL" id="ML991782">
    <property type="protein sequence ID" value="KAF2237101.1"/>
    <property type="molecule type" value="Genomic_DNA"/>
</dbReference>
<dbReference type="InterPro" id="IPR036324">
    <property type="entry name" value="Mn/Fe_SOD_N_sf"/>
</dbReference>
<evidence type="ECO:0000256" key="10">
    <source>
        <dbReference type="ARBA" id="ARBA00023211"/>
    </source>
</evidence>
<evidence type="ECO:0000256" key="12">
    <source>
        <dbReference type="PIRSR" id="PIRSR000349-1"/>
    </source>
</evidence>
<feature type="binding site" evidence="12">
    <location>
        <position position="195"/>
    </location>
    <ligand>
        <name>Mn(2+)</name>
        <dbReference type="ChEBI" id="CHEBI:29035"/>
    </ligand>
</feature>
<gene>
    <name evidence="17" type="ORF">EV356DRAFT_497409</name>
</gene>